<dbReference type="AlphaFoldDB" id="A0A7S2AQT8"/>
<reference evidence="2" key="1">
    <citation type="submission" date="2021-01" db="EMBL/GenBank/DDBJ databases">
        <authorList>
            <person name="Corre E."/>
            <person name="Pelletier E."/>
            <person name="Niang G."/>
            <person name="Scheremetjew M."/>
            <person name="Finn R."/>
            <person name="Kale V."/>
            <person name="Holt S."/>
            <person name="Cochrane G."/>
            <person name="Meng A."/>
            <person name="Brown T."/>
            <person name="Cohen L."/>
        </authorList>
    </citation>
    <scope>NUCLEOTIDE SEQUENCE</scope>
    <source>
        <strain evidence="2">RCC733</strain>
    </source>
</reference>
<proteinExistence type="predicted"/>
<dbReference type="EMBL" id="HBGR01004698">
    <property type="protein sequence ID" value="CAD9374666.1"/>
    <property type="molecule type" value="Transcribed_RNA"/>
</dbReference>
<name>A0A7S2AQT8_9CHLO</name>
<gene>
    <name evidence="2" type="ORF">PPRO1471_LOCUS3146</name>
</gene>
<protein>
    <submittedName>
        <fullName evidence="2">Uncharacterized protein</fullName>
    </submittedName>
</protein>
<organism evidence="2">
    <name type="scientific">Pycnococcus provasolii</name>
    <dbReference type="NCBI Taxonomy" id="41880"/>
    <lineage>
        <taxon>Eukaryota</taxon>
        <taxon>Viridiplantae</taxon>
        <taxon>Chlorophyta</taxon>
        <taxon>Pseudoscourfieldiophyceae</taxon>
        <taxon>Pseudoscourfieldiales</taxon>
        <taxon>Pycnococcaceae</taxon>
        <taxon>Pycnococcus</taxon>
    </lineage>
</organism>
<feature type="region of interest" description="Disordered" evidence="1">
    <location>
        <begin position="181"/>
        <end position="215"/>
    </location>
</feature>
<evidence type="ECO:0000313" key="2">
    <source>
        <dbReference type="EMBL" id="CAD9374666.1"/>
    </source>
</evidence>
<evidence type="ECO:0000256" key="1">
    <source>
        <dbReference type="SAM" id="MobiDB-lite"/>
    </source>
</evidence>
<sequence length="506" mass="54972">MGGCLSFTSKTVHSIAESIGRAGFDPETFFDPHLSDAAPLLEELRTKVKKLNAAPMMFQRALRDMAKAEKRFDKILHEAMNTTTTTVTLEAPASSTADPLVLGGSVPSSAATSPHATPTASPSAAAPPQNHQAAPPRDWLKSLTHRTAAGGVRRRSSVSTGTAPVVGANVNGSDIVAATADTTTKGAVPRRVSKQEAAKPTPNHPQLPAMTEPEPCSHLSAQMDRVDVVMFRLSQHQNALAMHYTDAKTECRALTKEVHNLYANLEAEYGRVRRTLYKDYANLKYEWIKVGEKLETLGEEDADASVAIQRGELVRSLEQYQVEAEAASRRLRSEYDRMLAEFTPQVEHALVEVSKMQCRLCIDIGASWRQVYPAEFVDVMDKSEMEDDYEEEVVPASRKNTVTLALEEEERPQSGNEGADNSIHPAVSKLVSAAIANVSSKHLLAETEGDEDFVHVEAKNVPTSPASTLAAPGDVQPPSLLSHGNVADDDDSDNELPLSSRVQTFL</sequence>
<feature type="compositionally biased region" description="Low complexity" evidence="1">
    <location>
        <begin position="107"/>
        <end position="136"/>
    </location>
</feature>
<accession>A0A7S2AQT8</accession>
<feature type="region of interest" description="Disordered" evidence="1">
    <location>
        <begin position="98"/>
        <end position="168"/>
    </location>
</feature>
<feature type="region of interest" description="Disordered" evidence="1">
    <location>
        <begin position="463"/>
        <end position="506"/>
    </location>
</feature>